<sequence>MATNSYLPEELWEGIFKFLNDGDNNFYSNMDEYGMLDSNLSAISLRNSFKSLSVVSKEFLSITNSLRFSVTISDQTIPSLHPLFQRFPNVTSLNITLRESDLDELLTQISTLAIDLRSLALYHPTTVPVNGLRALSKKMKNLTSFTGYQFASMIDRNDLFFISNCFPLLEELILTDIGYSRFIWYLDDDDEDDDQLLALPKLRKIALSPNFMGRRSIDYLCKNCDLLQEVTVIEDLPSPLLDIDDDDKYCECGFQFHEDDTP</sequence>
<organism evidence="1 3">
    <name type="scientific">Medicago truncatula</name>
    <name type="common">Barrel medic</name>
    <name type="synonym">Medicago tribuloides</name>
    <dbReference type="NCBI Taxonomy" id="3880"/>
    <lineage>
        <taxon>Eukaryota</taxon>
        <taxon>Viridiplantae</taxon>
        <taxon>Streptophyta</taxon>
        <taxon>Embryophyta</taxon>
        <taxon>Tracheophyta</taxon>
        <taxon>Spermatophyta</taxon>
        <taxon>Magnoliopsida</taxon>
        <taxon>eudicotyledons</taxon>
        <taxon>Gunneridae</taxon>
        <taxon>Pentapetalae</taxon>
        <taxon>rosids</taxon>
        <taxon>fabids</taxon>
        <taxon>Fabales</taxon>
        <taxon>Fabaceae</taxon>
        <taxon>Papilionoideae</taxon>
        <taxon>50 kb inversion clade</taxon>
        <taxon>NPAAA clade</taxon>
        <taxon>Hologalegina</taxon>
        <taxon>IRL clade</taxon>
        <taxon>Trifolieae</taxon>
        <taxon>Medicago</taxon>
    </lineage>
</organism>
<dbReference type="EnsemblPlants" id="AES86622">
    <property type="protein sequence ID" value="AES86622"/>
    <property type="gene ID" value="MTR_4g010710"/>
</dbReference>
<name>G7JI56_MEDTR</name>
<proteinExistence type="predicted"/>
<dbReference type="GO" id="GO:0031146">
    <property type="term" value="P:SCF-dependent proteasomal ubiquitin-dependent protein catabolic process"/>
    <property type="evidence" value="ECO:0000318"/>
    <property type="project" value="GO_Central"/>
</dbReference>
<reference evidence="1 3" key="1">
    <citation type="journal article" date="2011" name="Nature">
        <title>The Medicago genome provides insight into the evolution of rhizobial symbioses.</title>
        <authorList>
            <person name="Young N.D."/>
            <person name="Debelle F."/>
            <person name="Oldroyd G.E."/>
            <person name="Geurts R."/>
            <person name="Cannon S.B."/>
            <person name="Udvardi M.K."/>
            <person name="Benedito V.A."/>
            <person name="Mayer K.F."/>
            <person name="Gouzy J."/>
            <person name="Schoof H."/>
            <person name="Van de Peer Y."/>
            <person name="Proost S."/>
            <person name="Cook D.R."/>
            <person name="Meyers B.C."/>
            <person name="Spannagl M."/>
            <person name="Cheung F."/>
            <person name="De Mita S."/>
            <person name="Krishnakumar V."/>
            <person name="Gundlach H."/>
            <person name="Zhou S."/>
            <person name="Mudge J."/>
            <person name="Bharti A.K."/>
            <person name="Murray J.D."/>
            <person name="Naoumkina M.A."/>
            <person name="Rosen B."/>
            <person name="Silverstein K.A."/>
            <person name="Tang H."/>
            <person name="Rombauts S."/>
            <person name="Zhao P.X."/>
            <person name="Zhou P."/>
            <person name="Barbe V."/>
            <person name="Bardou P."/>
            <person name="Bechner M."/>
            <person name="Bellec A."/>
            <person name="Berger A."/>
            <person name="Berges H."/>
            <person name="Bidwell S."/>
            <person name="Bisseling T."/>
            <person name="Choisne N."/>
            <person name="Couloux A."/>
            <person name="Denny R."/>
            <person name="Deshpande S."/>
            <person name="Dai X."/>
            <person name="Doyle J.J."/>
            <person name="Dudez A.M."/>
            <person name="Farmer A.D."/>
            <person name="Fouteau S."/>
            <person name="Franken C."/>
            <person name="Gibelin C."/>
            <person name="Gish J."/>
            <person name="Goldstein S."/>
            <person name="Gonzalez A.J."/>
            <person name="Green P.J."/>
            <person name="Hallab A."/>
            <person name="Hartog M."/>
            <person name="Hua A."/>
            <person name="Humphray S.J."/>
            <person name="Jeong D.H."/>
            <person name="Jing Y."/>
            <person name="Jocker A."/>
            <person name="Kenton S.M."/>
            <person name="Kim D.J."/>
            <person name="Klee K."/>
            <person name="Lai H."/>
            <person name="Lang C."/>
            <person name="Lin S."/>
            <person name="Macmil S.L."/>
            <person name="Magdelenat G."/>
            <person name="Matthews L."/>
            <person name="McCorrison J."/>
            <person name="Monaghan E.L."/>
            <person name="Mun J.H."/>
            <person name="Najar F.Z."/>
            <person name="Nicholson C."/>
            <person name="Noirot C."/>
            <person name="O'Bleness M."/>
            <person name="Paule C.R."/>
            <person name="Poulain J."/>
            <person name="Prion F."/>
            <person name="Qin B."/>
            <person name="Qu C."/>
            <person name="Retzel E.F."/>
            <person name="Riddle C."/>
            <person name="Sallet E."/>
            <person name="Samain S."/>
            <person name="Samson N."/>
            <person name="Sanders I."/>
            <person name="Saurat O."/>
            <person name="Scarpelli C."/>
            <person name="Schiex T."/>
            <person name="Segurens B."/>
            <person name="Severin A.J."/>
            <person name="Sherrier D.J."/>
            <person name="Shi R."/>
            <person name="Sims S."/>
            <person name="Singer S.R."/>
            <person name="Sinharoy S."/>
            <person name="Sterck L."/>
            <person name="Viollet A."/>
            <person name="Wang B.B."/>
            <person name="Wang K."/>
            <person name="Wang M."/>
            <person name="Wang X."/>
            <person name="Warfsmann J."/>
            <person name="Weissenbach J."/>
            <person name="White D.D."/>
            <person name="White J.D."/>
            <person name="Wiley G.B."/>
            <person name="Wincker P."/>
            <person name="Xing Y."/>
            <person name="Yang L."/>
            <person name="Yao Z."/>
            <person name="Ying F."/>
            <person name="Zhai J."/>
            <person name="Zhou L."/>
            <person name="Zuber A."/>
            <person name="Denarie J."/>
            <person name="Dixon R.A."/>
            <person name="May G.D."/>
            <person name="Schwartz D.C."/>
            <person name="Rogers J."/>
            <person name="Quetier F."/>
            <person name="Town C.D."/>
            <person name="Roe B.A."/>
        </authorList>
    </citation>
    <scope>NUCLEOTIDE SEQUENCE [LARGE SCALE GENOMIC DNA]</scope>
    <source>
        <strain evidence="1">A17</strain>
        <strain evidence="2 3">cv. Jemalong A17</strain>
    </source>
</reference>
<accession>G7JI56</accession>
<keyword evidence="3" id="KW-1185">Reference proteome</keyword>
<evidence type="ECO:0000313" key="2">
    <source>
        <dbReference type="EnsemblPlants" id="AES86622"/>
    </source>
</evidence>
<protein>
    <submittedName>
        <fullName evidence="1 2">Uncharacterized protein</fullName>
    </submittedName>
</protein>
<dbReference type="AlphaFoldDB" id="G7JI56"/>
<dbReference type="Proteomes" id="UP000002051">
    <property type="component" value="Chromosome 4"/>
</dbReference>
<dbReference type="GO" id="GO:0019005">
    <property type="term" value="C:SCF ubiquitin ligase complex"/>
    <property type="evidence" value="ECO:0000318"/>
    <property type="project" value="GO_Central"/>
</dbReference>
<reference evidence="1 3" key="2">
    <citation type="journal article" date="2014" name="BMC Genomics">
        <title>An improved genome release (version Mt4.0) for the model legume Medicago truncatula.</title>
        <authorList>
            <person name="Tang H."/>
            <person name="Krishnakumar V."/>
            <person name="Bidwell S."/>
            <person name="Rosen B."/>
            <person name="Chan A."/>
            <person name="Zhou S."/>
            <person name="Gentzbittel L."/>
            <person name="Childs K.L."/>
            <person name="Yandell M."/>
            <person name="Gundlach H."/>
            <person name="Mayer K.F."/>
            <person name="Schwartz D.C."/>
            <person name="Town C.D."/>
        </authorList>
    </citation>
    <scope>GENOME REANNOTATION</scope>
    <source>
        <strain evidence="2 3">cv. Jemalong A17</strain>
    </source>
</reference>
<gene>
    <name evidence="1" type="ordered locus">MTR_4g010710</name>
</gene>
<dbReference type="EMBL" id="CM001220">
    <property type="protein sequence ID" value="AES86622.2"/>
    <property type="molecule type" value="Genomic_DNA"/>
</dbReference>
<dbReference type="InterPro" id="IPR032675">
    <property type="entry name" value="LRR_dom_sf"/>
</dbReference>
<dbReference type="Gene3D" id="3.80.10.10">
    <property type="entry name" value="Ribonuclease Inhibitor"/>
    <property type="match status" value="1"/>
</dbReference>
<reference evidence="2" key="3">
    <citation type="submission" date="2015-04" db="UniProtKB">
        <authorList>
            <consortium name="EnsemblPlants"/>
        </authorList>
    </citation>
    <scope>IDENTIFICATION</scope>
    <source>
        <strain evidence="2">cv. Jemalong A17</strain>
    </source>
</reference>
<accession>A0A0C3WRK4</accession>
<dbReference type="PaxDb" id="3880-AES86622"/>
<evidence type="ECO:0000313" key="1">
    <source>
        <dbReference type="EMBL" id="AES86622.2"/>
    </source>
</evidence>
<evidence type="ECO:0000313" key="3">
    <source>
        <dbReference type="Proteomes" id="UP000002051"/>
    </source>
</evidence>
<dbReference type="HOGENOM" id="CLU_068558_1_0_1"/>
<dbReference type="eggNOG" id="KOG1947">
    <property type="taxonomic scope" value="Eukaryota"/>
</dbReference>